<name>A0AA40C3M7_9PEZI</name>
<keyword evidence="1" id="KW-0812">Transmembrane</keyword>
<evidence type="ECO:0000256" key="1">
    <source>
        <dbReference type="SAM" id="Phobius"/>
    </source>
</evidence>
<keyword evidence="1" id="KW-1133">Transmembrane helix</keyword>
<evidence type="ECO:0000313" key="3">
    <source>
        <dbReference type="Proteomes" id="UP001175000"/>
    </source>
</evidence>
<organism evidence="2 3">
    <name type="scientific">Immersiella caudata</name>
    <dbReference type="NCBI Taxonomy" id="314043"/>
    <lineage>
        <taxon>Eukaryota</taxon>
        <taxon>Fungi</taxon>
        <taxon>Dikarya</taxon>
        <taxon>Ascomycota</taxon>
        <taxon>Pezizomycotina</taxon>
        <taxon>Sordariomycetes</taxon>
        <taxon>Sordariomycetidae</taxon>
        <taxon>Sordariales</taxon>
        <taxon>Lasiosphaeriaceae</taxon>
        <taxon>Immersiella</taxon>
    </lineage>
</organism>
<gene>
    <name evidence="2" type="ORF">B0T14DRAFT_565464</name>
</gene>
<proteinExistence type="predicted"/>
<protein>
    <submittedName>
        <fullName evidence="2">Uncharacterized protein</fullName>
    </submittedName>
</protein>
<keyword evidence="3" id="KW-1185">Reference proteome</keyword>
<dbReference type="AlphaFoldDB" id="A0AA40C3M7"/>
<dbReference type="Proteomes" id="UP001175000">
    <property type="component" value="Unassembled WGS sequence"/>
</dbReference>
<accession>A0AA40C3M7</accession>
<keyword evidence="1" id="KW-0472">Membrane</keyword>
<feature type="transmembrane region" description="Helical" evidence="1">
    <location>
        <begin position="119"/>
        <end position="141"/>
    </location>
</feature>
<dbReference type="PANTHER" id="PTHR35394:SF5">
    <property type="entry name" value="DUF3176 DOMAIN-CONTAINING PROTEIN"/>
    <property type="match status" value="1"/>
</dbReference>
<dbReference type="PANTHER" id="PTHR35394">
    <property type="entry name" value="DUF3176 DOMAIN-CONTAINING PROTEIN"/>
    <property type="match status" value="1"/>
</dbReference>
<evidence type="ECO:0000313" key="2">
    <source>
        <dbReference type="EMBL" id="KAK0624171.1"/>
    </source>
</evidence>
<comment type="caution">
    <text evidence="2">The sequence shown here is derived from an EMBL/GenBank/DDBJ whole genome shotgun (WGS) entry which is preliminary data.</text>
</comment>
<reference evidence="2" key="1">
    <citation type="submission" date="2023-06" db="EMBL/GenBank/DDBJ databases">
        <title>Genome-scale phylogeny and comparative genomics of the fungal order Sordariales.</title>
        <authorList>
            <consortium name="Lawrence Berkeley National Laboratory"/>
            <person name="Hensen N."/>
            <person name="Bonometti L."/>
            <person name="Westerberg I."/>
            <person name="Brannstrom I.O."/>
            <person name="Guillou S."/>
            <person name="Cros-Aarteil S."/>
            <person name="Calhoun S."/>
            <person name="Haridas S."/>
            <person name="Kuo A."/>
            <person name="Mondo S."/>
            <person name="Pangilinan J."/>
            <person name="Riley R."/>
            <person name="Labutti K."/>
            <person name="Andreopoulos B."/>
            <person name="Lipzen A."/>
            <person name="Chen C."/>
            <person name="Yanf M."/>
            <person name="Daum C."/>
            <person name="Ng V."/>
            <person name="Clum A."/>
            <person name="Steindorff A."/>
            <person name="Ohm R."/>
            <person name="Martin F."/>
            <person name="Silar P."/>
            <person name="Natvig D."/>
            <person name="Lalanne C."/>
            <person name="Gautier V."/>
            <person name="Ament-Velasquez S.L."/>
            <person name="Kruys A."/>
            <person name="Hutchinson M.I."/>
            <person name="Powell A.J."/>
            <person name="Barry K."/>
            <person name="Miller A.N."/>
            <person name="Grigoriev I.V."/>
            <person name="Debuchy R."/>
            <person name="Gladieux P."/>
            <person name="Thoren M.H."/>
            <person name="Johannesson H."/>
        </authorList>
    </citation>
    <scope>NUCLEOTIDE SEQUENCE</scope>
    <source>
        <strain evidence="2">CBS 606.72</strain>
    </source>
</reference>
<dbReference type="EMBL" id="JAULSU010000003">
    <property type="protein sequence ID" value="KAK0624171.1"/>
    <property type="molecule type" value="Genomic_DNA"/>
</dbReference>
<sequence>MTLAASRYGEVFLNGNTAPQPCVYHLQNEWMNPLASKIDQVFSGGCEPWLDSLWNDGRATFESITQQVNNVASAVTNHMRLVGLAWDAIDDASQPAREQDRAFVTGMTEETFLCVQFNWMWLLLPTALTVVTLVLLLTSVIRTHEYAETIPAWKSSVLPVLFHGFRGNIEGVPPDHRMSHGEIQETLMMMIASLMSDRKGGCGFAAESGADEVEIDPDDHALATSPALYAIMAKIPDYEDDGAINYMEEAVRTHAVLTPARASRLADCCHNLEYADLDAGSHG</sequence>